<name>M4BZG4_HYAAE</name>
<reference evidence="4" key="1">
    <citation type="journal article" date="2010" name="Science">
        <title>Signatures of adaptation to obligate biotrophy in the Hyaloperonospora arabidopsidis genome.</title>
        <authorList>
            <person name="Baxter L."/>
            <person name="Tripathy S."/>
            <person name="Ishaque N."/>
            <person name="Boot N."/>
            <person name="Cabral A."/>
            <person name="Kemen E."/>
            <person name="Thines M."/>
            <person name="Ah-Fong A."/>
            <person name="Anderson R."/>
            <person name="Badejoko W."/>
            <person name="Bittner-Eddy P."/>
            <person name="Boore J.L."/>
            <person name="Chibucos M.C."/>
            <person name="Coates M."/>
            <person name="Dehal P."/>
            <person name="Delehaunty K."/>
            <person name="Dong S."/>
            <person name="Downton P."/>
            <person name="Dumas B."/>
            <person name="Fabro G."/>
            <person name="Fronick C."/>
            <person name="Fuerstenberg S.I."/>
            <person name="Fulton L."/>
            <person name="Gaulin E."/>
            <person name="Govers F."/>
            <person name="Hughes L."/>
            <person name="Humphray S."/>
            <person name="Jiang R.H."/>
            <person name="Judelson H."/>
            <person name="Kamoun S."/>
            <person name="Kyung K."/>
            <person name="Meijer H."/>
            <person name="Minx P."/>
            <person name="Morris P."/>
            <person name="Nelson J."/>
            <person name="Phuntumart V."/>
            <person name="Qutob D."/>
            <person name="Rehmany A."/>
            <person name="Rougon-Cardoso A."/>
            <person name="Ryden P."/>
            <person name="Torto-Alalibo T."/>
            <person name="Studholme D."/>
            <person name="Wang Y."/>
            <person name="Win J."/>
            <person name="Wood J."/>
            <person name="Clifton S.W."/>
            <person name="Rogers J."/>
            <person name="Van den Ackerveken G."/>
            <person name="Jones J.D."/>
            <person name="McDowell J.M."/>
            <person name="Beynon J."/>
            <person name="Tyler B.M."/>
        </authorList>
    </citation>
    <scope>NUCLEOTIDE SEQUENCE [LARGE SCALE GENOMIC DNA]</scope>
    <source>
        <strain evidence="4">Emoy2</strain>
    </source>
</reference>
<feature type="signal peptide" evidence="2">
    <location>
        <begin position="1"/>
        <end position="23"/>
    </location>
</feature>
<keyword evidence="2" id="KW-0732">Signal</keyword>
<proteinExistence type="predicted"/>
<evidence type="ECO:0000313" key="4">
    <source>
        <dbReference type="Proteomes" id="UP000011713"/>
    </source>
</evidence>
<keyword evidence="1" id="KW-0175">Coiled coil</keyword>
<feature type="coiled-coil region" evidence="1">
    <location>
        <begin position="35"/>
        <end position="97"/>
    </location>
</feature>
<evidence type="ECO:0000256" key="2">
    <source>
        <dbReference type="SAM" id="SignalP"/>
    </source>
</evidence>
<accession>M4BZG4</accession>
<organism evidence="3 4">
    <name type="scientific">Hyaloperonospora arabidopsidis (strain Emoy2)</name>
    <name type="common">Downy mildew agent</name>
    <name type="synonym">Peronospora arabidopsidis</name>
    <dbReference type="NCBI Taxonomy" id="559515"/>
    <lineage>
        <taxon>Eukaryota</taxon>
        <taxon>Sar</taxon>
        <taxon>Stramenopiles</taxon>
        <taxon>Oomycota</taxon>
        <taxon>Peronosporomycetes</taxon>
        <taxon>Peronosporales</taxon>
        <taxon>Peronosporaceae</taxon>
        <taxon>Hyaloperonospora</taxon>
    </lineage>
</organism>
<sequence>MRAINWIALLAAVLATSMYSADADTPVKASAAVDLQQVKDNTKEETTIVQNLEKEIQTLTATVEMFNKDVIKEKKVFEKAKIELKMVTAELNEARKRLGAHEGMSLN</sequence>
<reference evidence="3" key="2">
    <citation type="submission" date="2015-06" db="UniProtKB">
        <authorList>
            <consortium name="EnsemblProtists"/>
        </authorList>
    </citation>
    <scope>IDENTIFICATION</scope>
    <source>
        <strain evidence="3">Emoy2</strain>
    </source>
</reference>
<dbReference type="Proteomes" id="UP000011713">
    <property type="component" value="Unassembled WGS sequence"/>
</dbReference>
<dbReference type="VEuPathDB" id="FungiDB:HpaG811987"/>
<dbReference type="HOGENOM" id="CLU_2215026_0_0_1"/>
<evidence type="ECO:0008006" key="5">
    <source>
        <dbReference type="Google" id="ProtNLM"/>
    </source>
</evidence>
<dbReference type="EnsemblProtists" id="HpaT811987">
    <property type="protein sequence ID" value="HpaP811987"/>
    <property type="gene ID" value="HpaG811987"/>
</dbReference>
<feature type="chain" id="PRO_5004049103" description="RxLR effector candidate protein" evidence="2">
    <location>
        <begin position="24"/>
        <end position="107"/>
    </location>
</feature>
<evidence type="ECO:0000256" key="1">
    <source>
        <dbReference type="SAM" id="Coils"/>
    </source>
</evidence>
<keyword evidence="4" id="KW-1185">Reference proteome</keyword>
<dbReference type="InParanoid" id="M4BZG4"/>
<dbReference type="AlphaFoldDB" id="M4BZG4"/>
<evidence type="ECO:0000313" key="3">
    <source>
        <dbReference type="EnsemblProtists" id="HpaP811987"/>
    </source>
</evidence>
<dbReference type="EMBL" id="JH598059">
    <property type="status" value="NOT_ANNOTATED_CDS"/>
    <property type="molecule type" value="Genomic_DNA"/>
</dbReference>
<protein>
    <recommendedName>
        <fullName evidence="5">RxLR effector candidate protein</fullName>
    </recommendedName>
</protein>